<name>A0AAV4SPD3_CAEEX</name>
<reference evidence="1 2" key="1">
    <citation type="submission" date="2021-06" db="EMBL/GenBank/DDBJ databases">
        <title>Caerostris extrusa draft genome.</title>
        <authorList>
            <person name="Kono N."/>
            <person name="Arakawa K."/>
        </authorList>
    </citation>
    <scope>NUCLEOTIDE SEQUENCE [LARGE SCALE GENOMIC DNA]</scope>
</reference>
<dbReference type="AlphaFoldDB" id="A0AAV4SPD3"/>
<proteinExistence type="predicted"/>
<dbReference type="EMBL" id="BPLR01009648">
    <property type="protein sequence ID" value="GIY33498.1"/>
    <property type="molecule type" value="Genomic_DNA"/>
</dbReference>
<gene>
    <name evidence="1" type="ORF">CEXT_749691</name>
</gene>
<dbReference type="Proteomes" id="UP001054945">
    <property type="component" value="Unassembled WGS sequence"/>
</dbReference>
<evidence type="ECO:0000313" key="1">
    <source>
        <dbReference type="EMBL" id="GIY33498.1"/>
    </source>
</evidence>
<protein>
    <submittedName>
        <fullName evidence="1">Uncharacterized protein</fullName>
    </submittedName>
</protein>
<organism evidence="1 2">
    <name type="scientific">Caerostris extrusa</name>
    <name type="common">Bark spider</name>
    <name type="synonym">Caerostris bankana</name>
    <dbReference type="NCBI Taxonomy" id="172846"/>
    <lineage>
        <taxon>Eukaryota</taxon>
        <taxon>Metazoa</taxon>
        <taxon>Ecdysozoa</taxon>
        <taxon>Arthropoda</taxon>
        <taxon>Chelicerata</taxon>
        <taxon>Arachnida</taxon>
        <taxon>Araneae</taxon>
        <taxon>Araneomorphae</taxon>
        <taxon>Entelegynae</taxon>
        <taxon>Araneoidea</taxon>
        <taxon>Araneidae</taxon>
        <taxon>Caerostris</taxon>
    </lineage>
</organism>
<keyword evidence="2" id="KW-1185">Reference proteome</keyword>
<comment type="caution">
    <text evidence="1">The sequence shown here is derived from an EMBL/GenBank/DDBJ whole genome shotgun (WGS) entry which is preliminary data.</text>
</comment>
<evidence type="ECO:0000313" key="2">
    <source>
        <dbReference type="Proteomes" id="UP001054945"/>
    </source>
</evidence>
<accession>A0AAV4SPD3</accession>
<sequence length="164" mass="18278">MAAQRIVRNVVEVHSGHDYQVSFNATVSPGLFAKLETAEIQIDCPNRIAWAMEILLSKVGSNMVLARGKLNRTNEQVGHFSVGVNFKVCDIYGEKLYDVLSNDLNQKIQLVPPCYSFLQLFNTSSIPNDEIQFCLQVTIDDGCDAVPILTHAIQNLNVIHENCN</sequence>